<feature type="compositionally biased region" description="Polar residues" evidence="1">
    <location>
        <begin position="491"/>
        <end position="510"/>
    </location>
</feature>
<evidence type="ECO:0000313" key="3">
    <source>
        <dbReference type="Proteomes" id="UP001163846"/>
    </source>
</evidence>
<feature type="region of interest" description="Disordered" evidence="1">
    <location>
        <begin position="150"/>
        <end position="172"/>
    </location>
</feature>
<dbReference type="AlphaFoldDB" id="A0AA38NWG8"/>
<feature type="region of interest" description="Disordered" evidence="1">
    <location>
        <begin position="491"/>
        <end position="667"/>
    </location>
</feature>
<feature type="region of interest" description="Disordered" evidence="1">
    <location>
        <begin position="395"/>
        <end position="443"/>
    </location>
</feature>
<evidence type="ECO:0000256" key="1">
    <source>
        <dbReference type="SAM" id="MobiDB-lite"/>
    </source>
</evidence>
<evidence type="ECO:0000313" key="2">
    <source>
        <dbReference type="EMBL" id="KAJ3831904.1"/>
    </source>
</evidence>
<proteinExistence type="predicted"/>
<name>A0AA38NWG8_9AGAR</name>
<feature type="compositionally biased region" description="Low complexity" evidence="1">
    <location>
        <begin position="541"/>
        <end position="551"/>
    </location>
</feature>
<feature type="region of interest" description="Disordered" evidence="1">
    <location>
        <begin position="40"/>
        <end position="70"/>
    </location>
</feature>
<dbReference type="EMBL" id="MU807167">
    <property type="protein sequence ID" value="KAJ3831904.1"/>
    <property type="molecule type" value="Genomic_DNA"/>
</dbReference>
<dbReference type="Proteomes" id="UP001163846">
    <property type="component" value="Unassembled WGS sequence"/>
</dbReference>
<feature type="compositionally biased region" description="Low complexity" evidence="1">
    <location>
        <begin position="603"/>
        <end position="616"/>
    </location>
</feature>
<gene>
    <name evidence="2" type="ORF">F5878DRAFT_667063</name>
</gene>
<accession>A0AA38NWG8</accession>
<protein>
    <submittedName>
        <fullName evidence="2">Uncharacterized protein</fullName>
    </submittedName>
</protein>
<sequence length="667" mass="75870">MATRTFTFEEVEVEEDIRYTPYSFHILTPTSRNIVRGTPAHFSDNAEDTTPLHFPERGRRLGQAPHPTRSLSPVRVRTEVQHIAASQEPEQSFRHQYYTPESAGIPVRAAPGQSTLANELELADEIPPVQRSPAAPTRGQELLADLVATERRVSPPNQQSVSNSRPRYRTPPTPEVFHEYLDSMEHPTNDIMDVSIDEPPDRRAHRPLLEGYREVMSESPPIHHTSPRVTPDTPIRRLAARQQVDNSVSQNALLNLVGPARNLLNALGFHTGGRTNIGILRLLQRIVRLTDDEVTPELMRNLQHGNNVHDLVELEERTHQSGLEDLIDNLEISSFYSSHSSAHQQNHFWPGRLQARSDFADAHTHASNSASSHQHETYHWEDDVLEDYASLPIHGEPRSRIRQGTPWNPRYQYPQRRTDSDESEIPRPSNIPRHRVYGSSGWYSQSNEDDDFFTSIEMEEDWDPVPPYPGRSPANVEKQLVAMRRYEQRTPTVMSHTSSGPWSRATSISHGTRGRQPPVTMETIPVPEGPTIESMNSEVCSTPTSSSNNRNPSRRRRKAIEWHPAEELEERDDNSPNSDKRKPEEPVPDNITTNIENPEDPKPQFSPKKSPSVSFVRDTPPHQAPRAANYDTGYTNPYQRDNRPGDTPPFKDWGLGRHRSGDSTRHY</sequence>
<keyword evidence="3" id="KW-1185">Reference proteome</keyword>
<reference evidence="2" key="1">
    <citation type="submission" date="2022-08" db="EMBL/GenBank/DDBJ databases">
        <authorList>
            <consortium name="DOE Joint Genome Institute"/>
            <person name="Min B."/>
            <person name="Riley R."/>
            <person name="Sierra-Patev S."/>
            <person name="Naranjo-Ortiz M."/>
            <person name="Looney B."/>
            <person name="Konkel Z."/>
            <person name="Slot J.C."/>
            <person name="Sakamoto Y."/>
            <person name="Steenwyk J.L."/>
            <person name="Rokas A."/>
            <person name="Carro J."/>
            <person name="Camarero S."/>
            <person name="Ferreira P."/>
            <person name="Molpeceres G."/>
            <person name="Ruiz-Duenas F.J."/>
            <person name="Serrano A."/>
            <person name="Henrissat B."/>
            <person name="Drula E."/>
            <person name="Hughes K.W."/>
            <person name="Mata J.L."/>
            <person name="Ishikawa N.K."/>
            <person name="Vargas-Isla R."/>
            <person name="Ushijima S."/>
            <person name="Smith C.A."/>
            <person name="Ahrendt S."/>
            <person name="Andreopoulos W."/>
            <person name="He G."/>
            <person name="Labutti K."/>
            <person name="Lipzen A."/>
            <person name="Ng V."/>
            <person name="Sandor L."/>
            <person name="Barry K."/>
            <person name="Martinez A.T."/>
            <person name="Xiao Y."/>
            <person name="Gibbons J.G."/>
            <person name="Terashima K."/>
            <person name="Hibbett D.S."/>
            <person name="Grigoriev I.V."/>
        </authorList>
    </citation>
    <scope>NUCLEOTIDE SEQUENCE</scope>
    <source>
        <strain evidence="2">TFB9207</strain>
    </source>
</reference>
<comment type="caution">
    <text evidence="2">The sequence shown here is derived from an EMBL/GenBank/DDBJ whole genome shotgun (WGS) entry which is preliminary data.</text>
</comment>
<feature type="compositionally biased region" description="Polar residues" evidence="1">
    <location>
        <begin position="155"/>
        <end position="165"/>
    </location>
</feature>
<organism evidence="2 3">
    <name type="scientific">Lentinula raphanica</name>
    <dbReference type="NCBI Taxonomy" id="153919"/>
    <lineage>
        <taxon>Eukaryota</taxon>
        <taxon>Fungi</taxon>
        <taxon>Dikarya</taxon>
        <taxon>Basidiomycota</taxon>
        <taxon>Agaricomycotina</taxon>
        <taxon>Agaricomycetes</taxon>
        <taxon>Agaricomycetidae</taxon>
        <taxon>Agaricales</taxon>
        <taxon>Marasmiineae</taxon>
        <taxon>Omphalotaceae</taxon>
        <taxon>Lentinula</taxon>
    </lineage>
</organism>